<sequence length="334" mass="37694">CFHKSRLFTSSLKISRQPTTGTALHGAHQNISLTKLGDFAYLTSPKKGKPAGSCRKIFNNFISSALRMYIYRDISSMRLKHEAAWCTTFSCLETSQTSDSVGLQVSLSQNQIRLQTAQIPRTPSREEPKGEPRTLVNIESPGFKTGNSRAPFQLIRSAGGRRSAVSETIIKKRGSLIHSQKCPLKRWAYQFDEEQFSWPRATQLEKLCTNPFDQIRESASYMYVYLCDVLLIRLLKIRRHPTTGFSFLGANQAQSPGFCQPYVLLETKLHEISLVQRIQLPGNITKERFSWVLGLGNLAVSQPSCFLRVAWQLGTERVPQLTDLHLLPSLCNLS</sequence>
<feature type="non-terminal residue" evidence="2">
    <location>
        <position position="334"/>
    </location>
</feature>
<protein>
    <submittedName>
        <fullName evidence="2">Uncharacterized protein</fullName>
    </submittedName>
</protein>
<dbReference type="KEGG" id="ovi:T265_14357"/>
<dbReference type="GeneID" id="20328523"/>
<dbReference type="EMBL" id="KL596800">
    <property type="protein sequence ID" value="KER24693.1"/>
    <property type="molecule type" value="Genomic_DNA"/>
</dbReference>
<evidence type="ECO:0000313" key="2">
    <source>
        <dbReference type="EMBL" id="KER24693.1"/>
    </source>
</evidence>
<keyword evidence="3" id="KW-1185">Reference proteome</keyword>
<name>A0A074ZC36_OPIVI</name>
<evidence type="ECO:0000256" key="1">
    <source>
        <dbReference type="SAM" id="MobiDB-lite"/>
    </source>
</evidence>
<feature type="compositionally biased region" description="Basic and acidic residues" evidence="1">
    <location>
        <begin position="123"/>
        <end position="132"/>
    </location>
</feature>
<reference evidence="2 3" key="1">
    <citation type="submission" date="2013-11" db="EMBL/GenBank/DDBJ databases">
        <title>Opisthorchis viverrini - life in the bile duct.</title>
        <authorList>
            <person name="Young N.D."/>
            <person name="Nagarajan N."/>
            <person name="Lin S.J."/>
            <person name="Korhonen P.K."/>
            <person name="Jex A.R."/>
            <person name="Hall R.S."/>
            <person name="Safavi-Hemami H."/>
            <person name="Kaewkong W."/>
            <person name="Bertrand D."/>
            <person name="Gao S."/>
            <person name="Seet Q."/>
            <person name="Wongkham S."/>
            <person name="Teh B.T."/>
            <person name="Wongkham C."/>
            <person name="Intapan P.M."/>
            <person name="Maleewong W."/>
            <person name="Yang X."/>
            <person name="Hu M."/>
            <person name="Wang Z."/>
            <person name="Hofmann A."/>
            <person name="Sternberg P.W."/>
            <person name="Tan P."/>
            <person name="Wang J."/>
            <person name="Gasser R.B."/>
        </authorList>
    </citation>
    <scope>NUCLEOTIDE SEQUENCE [LARGE SCALE GENOMIC DNA]</scope>
</reference>
<proteinExistence type="predicted"/>
<dbReference type="CTD" id="20328523"/>
<dbReference type="AlphaFoldDB" id="A0A074ZC36"/>
<dbReference type="Proteomes" id="UP000054324">
    <property type="component" value="Unassembled WGS sequence"/>
</dbReference>
<organism evidence="2 3">
    <name type="scientific">Opisthorchis viverrini</name>
    <name type="common">Southeast Asian liver fluke</name>
    <dbReference type="NCBI Taxonomy" id="6198"/>
    <lineage>
        <taxon>Eukaryota</taxon>
        <taxon>Metazoa</taxon>
        <taxon>Spiralia</taxon>
        <taxon>Lophotrochozoa</taxon>
        <taxon>Platyhelminthes</taxon>
        <taxon>Trematoda</taxon>
        <taxon>Digenea</taxon>
        <taxon>Opisthorchiida</taxon>
        <taxon>Opisthorchiata</taxon>
        <taxon>Opisthorchiidae</taxon>
        <taxon>Opisthorchis</taxon>
    </lineage>
</organism>
<accession>A0A074ZC36</accession>
<evidence type="ECO:0000313" key="3">
    <source>
        <dbReference type="Proteomes" id="UP000054324"/>
    </source>
</evidence>
<feature type="region of interest" description="Disordered" evidence="1">
    <location>
        <begin position="119"/>
        <end position="140"/>
    </location>
</feature>
<feature type="non-terminal residue" evidence="2">
    <location>
        <position position="1"/>
    </location>
</feature>
<dbReference type="RefSeq" id="XP_009171561.1">
    <property type="nucleotide sequence ID" value="XM_009173297.1"/>
</dbReference>
<gene>
    <name evidence="2" type="ORF">T265_14357</name>
</gene>
<dbReference type="OrthoDB" id="6252736at2759"/>